<evidence type="ECO:0000313" key="1">
    <source>
        <dbReference type="EMBL" id="RUL85361.1"/>
    </source>
</evidence>
<evidence type="ECO:0000313" key="2">
    <source>
        <dbReference type="Proteomes" id="UP000280296"/>
    </source>
</evidence>
<protein>
    <submittedName>
        <fullName evidence="1">Acetamidase</fullName>
    </submittedName>
</protein>
<dbReference type="EMBL" id="RYZH01000040">
    <property type="protein sequence ID" value="RUL85361.1"/>
    <property type="molecule type" value="Genomic_DNA"/>
</dbReference>
<dbReference type="Proteomes" id="UP000280296">
    <property type="component" value="Unassembled WGS sequence"/>
</dbReference>
<dbReference type="Gene3D" id="3.10.28.20">
    <property type="entry name" value="Acetamidase/Formamidase-like domains"/>
    <property type="match status" value="1"/>
</dbReference>
<name>A0A432MG20_9BACT</name>
<reference evidence="1 2" key="2">
    <citation type="submission" date="2019-01" db="EMBL/GenBank/DDBJ databases">
        <title>Tautonia sociabilis, a novel thermotolerant planctomycete of Isosphaeraceae family, isolated from a 4000 m deep subterranean habitat.</title>
        <authorList>
            <person name="Kovaleva O.L."/>
            <person name="Elcheninov A.G."/>
            <person name="Van Heerden E."/>
            <person name="Toshchakov S.V."/>
            <person name="Novikov A."/>
            <person name="Bonch-Osmolovskaya E.A."/>
            <person name="Kublanov I.V."/>
        </authorList>
    </citation>
    <scope>NUCLEOTIDE SEQUENCE [LARGE SCALE GENOMIC DNA]</scope>
    <source>
        <strain evidence="1 2">GM2012</strain>
    </source>
</reference>
<keyword evidence="2" id="KW-1185">Reference proteome</keyword>
<dbReference type="PANTHER" id="PTHR31891:SF1">
    <property type="entry name" value="FORMAMIDASE C869.04-RELATED"/>
    <property type="match status" value="1"/>
</dbReference>
<dbReference type="SUPFAM" id="SSF141130">
    <property type="entry name" value="Acetamidase/Formamidase-like"/>
    <property type="match status" value="1"/>
</dbReference>
<organism evidence="1 2">
    <name type="scientific">Tautonia sociabilis</name>
    <dbReference type="NCBI Taxonomy" id="2080755"/>
    <lineage>
        <taxon>Bacteria</taxon>
        <taxon>Pseudomonadati</taxon>
        <taxon>Planctomycetota</taxon>
        <taxon>Planctomycetia</taxon>
        <taxon>Isosphaerales</taxon>
        <taxon>Isosphaeraceae</taxon>
        <taxon>Tautonia</taxon>
    </lineage>
</organism>
<dbReference type="GO" id="GO:0016811">
    <property type="term" value="F:hydrolase activity, acting on carbon-nitrogen (but not peptide) bonds, in linear amides"/>
    <property type="evidence" value="ECO:0007669"/>
    <property type="project" value="InterPro"/>
</dbReference>
<gene>
    <name evidence="1" type="ORF">TsocGM_18465</name>
</gene>
<dbReference type="Pfam" id="PF03069">
    <property type="entry name" value="FmdA_AmdA"/>
    <property type="match status" value="2"/>
</dbReference>
<dbReference type="AlphaFoldDB" id="A0A432MG20"/>
<comment type="caution">
    <text evidence="1">The sequence shown here is derived from an EMBL/GenBank/DDBJ whole genome shotgun (WGS) entry which is preliminary data.</text>
</comment>
<dbReference type="InterPro" id="IPR004304">
    <property type="entry name" value="FmdA_AmdA"/>
</dbReference>
<sequence>MKSIPIGSLVYEFTRHLEPRARIEPGETLAVSSEDALSGQIRTDADRRDKVAMPFGNPLNGPIWVEGAEPGDALAVTIHEIRPAIGQCATRTADPKQLCEWLGTDCPHGTHVCKIENGLIHWGDGITIPYAPMLGCIGTAPDWGVPSTAPAGPHGGNMDLIEVCPGNTVVLPVFVPGGYLYLGDAHAAMGHGELSATGLEMPAESIITVNLRKGLRIPGPRIEAPDEIMAVATGCPMERSTAEAFARLILWMESDFGWDRWRAYDILTHVARISVGYYGIGTVAAKIERRYLGGG</sequence>
<dbReference type="PANTHER" id="PTHR31891">
    <property type="entry name" value="FORMAMIDASE C869.04-RELATED"/>
    <property type="match status" value="1"/>
</dbReference>
<reference evidence="1 2" key="1">
    <citation type="submission" date="2018-12" db="EMBL/GenBank/DDBJ databases">
        <authorList>
            <person name="Toschakov S.V."/>
        </authorList>
    </citation>
    <scope>NUCLEOTIDE SEQUENCE [LARGE SCALE GENOMIC DNA]</scope>
    <source>
        <strain evidence="1 2">GM2012</strain>
    </source>
</reference>
<dbReference type="RefSeq" id="WP_126726940.1">
    <property type="nucleotide sequence ID" value="NZ_RYZH01000040.1"/>
</dbReference>
<accession>A0A432MG20</accession>
<dbReference type="Gene3D" id="2.60.120.580">
    <property type="entry name" value="Acetamidase/Formamidase-like domains"/>
    <property type="match status" value="1"/>
</dbReference>
<dbReference type="OrthoDB" id="9811740at2"/>
<proteinExistence type="predicted"/>